<feature type="domain" description="DUF305" evidence="3">
    <location>
        <begin position="41"/>
        <end position="188"/>
    </location>
</feature>
<evidence type="ECO:0000256" key="2">
    <source>
        <dbReference type="SAM" id="SignalP"/>
    </source>
</evidence>
<organism evidence="4 5">
    <name type="scientific">Actinophytocola gossypii</name>
    <dbReference type="NCBI Taxonomy" id="2812003"/>
    <lineage>
        <taxon>Bacteria</taxon>
        <taxon>Bacillati</taxon>
        <taxon>Actinomycetota</taxon>
        <taxon>Actinomycetes</taxon>
        <taxon>Pseudonocardiales</taxon>
        <taxon>Pseudonocardiaceae</taxon>
    </lineage>
</organism>
<protein>
    <submittedName>
        <fullName evidence="4">DUF305 domain-containing protein</fullName>
    </submittedName>
</protein>
<dbReference type="RefSeq" id="WP_260193005.1">
    <property type="nucleotide sequence ID" value="NZ_JAFFZE010000015.1"/>
</dbReference>
<dbReference type="PANTHER" id="PTHR36933:SF1">
    <property type="entry name" value="SLL0788 PROTEIN"/>
    <property type="match status" value="1"/>
</dbReference>
<reference evidence="4 5" key="1">
    <citation type="submission" date="2021-02" db="EMBL/GenBank/DDBJ databases">
        <title>Actinophytocola xerophila sp. nov., isolated from soil of cotton cropping field.</title>
        <authorList>
            <person name="Huang R."/>
            <person name="Chen X."/>
            <person name="Ge X."/>
            <person name="Liu W."/>
        </authorList>
    </citation>
    <scope>NUCLEOTIDE SEQUENCE [LARGE SCALE GENOMIC DNA]</scope>
    <source>
        <strain evidence="4 5">S1-96</strain>
    </source>
</reference>
<gene>
    <name evidence="4" type="ORF">JT362_20150</name>
</gene>
<evidence type="ECO:0000313" key="5">
    <source>
        <dbReference type="Proteomes" id="UP001156441"/>
    </source>
</evidence>
<keyword evidence="5" id="KW-1185">Reference proteome</keyword>
<proteinExistence type="predicted"/>
<feature type="signal peptide" evidence="2">
    <location>
        <begin position="1"/>
        <end position="19"/>
    </location>
</feature>
<dbReference type="InterPro" id="IPR005183">
    <property type="entry name" value="DUF305_CopM-like"/>
</dbReference>
<evidence type="ECO:0000259" key="3">
    <source>
        <dbReference type="Pfam" id="PF03713"/>
    </source>
</evidence>
<feature type="region of interest" description="Disordered" evidence="1">
    <location>
        <begin position="99"/>
        <end position="118"/>
    </location>
</feature>
<name>A0ABT2JC45_9PSEU</name>
<evidence type="ECO:0000256" key="1">
    <source>
        <dbReference type="SAM" id="MobiDB-lite"/>
    </source>
</evidence>
<dbReference type="PANTHER" id="PTHR36933">
    <property type="entry name" value="SLL0788 PROTEIN"/>
    <property type="match status" value="1"/>
</dbReference>
<dbReference type="PROSITE" id="PS51257">
    <property type="entry name" value="PROKAR_LIPOPROTEIN"/>
    <property type="match status" value="1"/>
</dbReference>
<feature type="chain" id="PRO_5045248930" evidence="2">
    <location>
        <begin position="20"/>
        <end position="191"/>
    </location>
</feature>
<feature type="compositionally biased region" description="Basic and acidic residues" evidence="1">
    <location>
        <begin position="106"/>
        <end position="117"/>
    </location>
</feature>
<comment type="caution">
    <text evidence="4">The sequence shown here is derived from an EMBL/GenBank/DDBJ whole genome shotgun (WGS) entry which is preliminary data.</text>
</comment>
<dbReference type="EMBL" id="JAFFZE010000015">
    <property type="protein sequence ID" value="MCT2585437.1"/>
    <property type="molecule type" value="Genomic_DNA"/>
</dbReference>
<accession>A0ABT2JC45</accession>
<keyword evidence="2" id="KW-0732">Signal</keyword>
<dbReference type="Pfam" id="PF03713">
    <property type="entry name" value="DUF305"/>
    <property type="match status" value="1"/>
</dbReference>
<sequence length="191" mass="20480">MIRCLLVAVVLLLAGCDSALTMRTGASRSAPPLDGSFNDTDVMFLQMLVPHHRQGVRLAALAADLATDPEIRDFAAAVEATQTDEIADMESWLTEWNQPIAADPDPNAHHGHGDGLHSADPSVVTALAETPAAQFDRAFLTSLTGHQHGAVKLARMELEDGRHPDALDLADRVVESRTAQVKQMATFLATP</sequence>
<dbReference type="Proteomes" id="UP001156441">
    <property type="component" value="Unassembled WGS sequence"/>
</dbReference>
<dbReference type="Gene3D" id="1.20.1260.10">
    <property type="match status" value="1"/>
</dbReference>
<dbReference type="InterPro" id="IPR012347">
    <property type="entry name" value="Ferritin-like"/>
</dbReference>
<evidence type="ECO:0000313" key="4">
    <source>
        <dbReference type="EMBL" id="MCT2585437.1"/>
    </source>
</evidence>